<comment type="caution">
    <text evidence="2">The sequence shown here is derived from an EMBL/GenBank/DDBJ whole genome shotgun (WGS) entry which is preliminary data.</text>
</comment>
<dbReference type="EMBL" id="JBFRUW010000060">
    <property type="protein sequence ID" value="MFA0569908.1"/>
    <property type="molecule type" value="Genomic_DNA"/>
</dbReference>
<dbReference type="RefSeq" id="WP_372267210.1">
    <property type="nucleotide sequence ID" value="NZ_JBFRUW010000060.1"/>
</dbReference>
<feature type="region of interest" description="Disordered" evidence="1">
    <location>
        <begin position="1"/>
        <end position="39"/>
    </location>
</feature>
<gene>
    <name evidence="2" type="ORF">AB4566_16670</name>
</gene>
<keyword evidence="3" id="KW-1185">Reference proteome</keyword>
<protein>
    <submittedName>
        <fullName evidence="2">Uncharacterized protein</fullName>
    </submittedName>
</protein>
<sequence>MNRHGVKDKQVPIKALDKKTEAGDVSEDLKEQGRDWHSMSEEERLEILSHLSDIPFQ</sequence>
<organism evidence="2 3">
    <name type="scientific">Vibrio gallaecicus</name>
    <dbReference type="NCBI Taxonomy" id="552386"/>
    <lineage>
        <taxon>Bacteria</taxon>
        <taxon>Pseudomonadati</taxon>
        <taxon>Pseudomonadota</taxon>
        <taxon>Gammaproteobacteria</taxon>
        <taxon>Vibrionales</taxon>
        <taxon>Vibrionaceae</taxon>
        <taxon>Vibrio</taxon>
    </lineage>
</organism>
<accession>A0ABV4NEX3</accession>
<dbReference type="Proteomes" id="UP001570417">
    <property type="component" value="Unassembled WGS sequence"/>
</dbReference>
<reference evidence="2 3" key="1">
    <citation type="journal article" date="2024" name="ISME J.">
        <title>Tailless and filamentous prophages are predominant in marine Vibrio.</title>
        <authorList>
            <person name="Steensen K."/>
            <person name="Seneca J."/>
            <person name="Bartlau N."/>
            <person name="Yu X.A."/>
            <person name="Hussain F.A."/>
            <person name="Polz M.F."/>
        </authorList>
    </citation>
    <scope>NUCLEOTIDE SEQUENCE [LARGE SCALE GENOMIC DNA]</scope>
    <source>
        <strain evidence="2 3">10N.222.51.A1</strain>
    </source>
</reference>
<name>A0ABV4NEX3_9VIBR</name>
<evidence type="ECO:0000256" key="1">
    <source>
        <dbReference type="SAM" id="MobiDB-lite"/>
    </source>
</evidence>
<evidence type="ECO:0000313" key="3">
    <source>
        <dbReference type="Proteomes" id="UP001570417"/>
    </source>
</evidence>
<proteinExistence type="predicted"/>
<evidence type="ECO:0000313" key="2">
    <source>
        <dbReference type="EMBL" id="MFA0569908.1"/>
    </source>
</evidence>